<keyword evidence="3" id="KW-1185">Reference proteome</keyword>
<dbReference type="AlphaFoldDB" id="A0AA36B1S0"/>
<organism evidence="2 3">
    <name type="scientific">Octopus vulgaris</name>
    <name type="common">Common octopus</name>
    <dbReference type="NCBI Taxonomy" id="6645"/>
    <lineage>
        <taxon>Eukaryota</taxon>
        <taxon>Metazoa</taxon>
        <taxon>Spiralia</taxon>
        <taxon>Lophotrochozoa</taxon>
        <taxon>Mollusca</taxon>
        <taxon>Cephalopoda</taxon>
        <taxon>Coleoidea</taxon>
        <taxon>Octopodiformes</taxon>
        <taxon>Octopoda</taxon>
        <taxon>Incirrata</taxon>
        <taxon>Octopodidae</taxon>
        <taxon>Octopus</taxon>
    </lineage>
</organism>
<keyword evidence="1" id="KW-0812">Transmembrane</keyword>
<accession>A0AA36B1S0</accession>
<evidence type="ECO:0000313" key="3">
    <source>
        <dbReference type="Proteomes" id="UP001162480"/>
    </source>
</evidence>
<dbReference type="EMBL" id="OX597820">
    <property type="protein sequence ID" value="CAI9726360.1"/>
    <property type="molecule type" value="Genomic_DNA"/>
</dbReference>
<sequence>MDNNLEFSIAATFVFKTIAFSAAGFDLVFKEYLPLLWKHKVTAVVSFSTRAIVTEVNAFESGFESTISVLRGIDLWDSELKNT</sequence>
<dbReference type="Proteomes" id="UP001162480">
    <property type="component" value="Chromosome 7"/>
</dbReference>
<gene>
    <name evidence="2" type="ORF">OCTVUL_1B018723</name>
</gene>
<reference evidence="2" key="1">
    <citation type="submission" date="2023-08" db="EMBL/GenBank/DDBJ databases">
        <authorList>
            <person name="Alioto T."/>
            <person name="Alioto T."/>
            <person name="Gomez Garrido J."/>
        </authorList>
    </citation>
    <scope>NUCLEOTIDE SEQUENCE</scope>
</reference>
<keyword evidence="1" id="KW-1133">Transmembrane helix</keyword>
<feature type="transmembrane region" description="Helical" evidence="1">
    <location>
        <begin position="6"/>
        <end position="29"/>
    </location>
</feature>
<protein>
    <submittedName>
        <fullName evidence="2">Uncharacterized protein</fullName>
    </submittedName>
</protein>
<keyword evidence="1" id="KW-0472">Membrane</keyword>
<evidence type="ECO:0000313" key="2">
    <source>
        <dbReference type="EMBL" id="CAI9726360.1"/>
    </source>
</evidence>
<proteinExistence type="predicted"/>
<evidence type="ECO:0000256" key="1">
    <source>
        <dbReference type="SAM" id="Phobius"/>
    </source>
</evidence>
<name>A0AA36B1S0_OCTVU</name>